<accession>E3I454</accession>
<evidence type="ECO:0000313" key="4">
    <source>
        <dbReference type="Proteomes" id="UP000001399"/>
    </source>
</evidence>
<dbReference type="HOGENOM" id="CLU_105381_0_0_5"/>
<protein>
    <recommendedName>
        <fullName evidence="5">TIGR02301 family protein</fullName>
    </recommendedName>
</protein>
<dbReference type="eggNOG" id="COG5451">
    <property type="taxonomic scope" value="Bacteria"/>
</dbReference>
<feature type="region of interest" description="Disordered" evidence="1">
    <location>
        <begin position="40"/>
        <end position="75"/>
    </location>
</feature>
<dbReference type="Proteomes" id="UP000001399">
    <property type="component" value="Chromosome"/>
</dbReference>
<reference evidence="4" key="1">
    <citation type="journal article" date="2011" name="J. Bacteriol.">
        <title>Genome sequences of eight morphologically diverse alphaproteobacteria.</title>
        <authorList>
            <consortium name="US DOE Joint Genome Institute"/>
            <person name="Brown P.J."/>
            <person name="Kysela D.T."/>
            <person name="Buechlein A."/>
            <person name="Hemmerich C."/>
            <person name="Brun Y.V."/>
        </authorList>
    </citation>
    <scope>NUCLEOTIDE SEQUENCE [LARGE SCALE GENOMIC DNA]</scope>
    <source>
        <strain evidence="4">ATCC 17100 / ATH 3.1.1 / DSM 162 / LMG 4299</strain>
    </source>
</reference>
<keyword evidence="4" id="KW-1185">Reference proteome</keyword>
<dbReference type="STRING" id="648757.Rvan_3523"/>
<dbReference type="RefSeq" id="WP_013421061.1">
    <property type="nucleotide sequence ID" value="NC_014664.1"/>
</dbReference>
<dbReference type="EMBL" id="CP002292">
    <property type="protein sequence ID" value="ADP72703.1"/>
    <property type="molecule type" value="Genomic_DNA"/>
</dbReference>
<proteinExistence type="predicted"/>
<feature type="chain" id="PRO_5003170767" description="TIGR02301 family protein" evidence="2">
    <location>
        <begin position="31"/>
        <end position="175"/>
    </location>
</feature>
<name>E3I454_RHOVT</name>
<organism evidence="3 4">
    <name type="scientific">Rhodomicrobium vannielii (strain ATCC 17100 / DSM 162 / LMG 4299 / NCIMB 10020 / ATH 3.1.1)</name>
    <dbReference type="NCBI Taxonomy" id="648757"/>
    <lineage>
        <taxon>Bacteria</taxon>
        <taxon>Pseudomonadati</taxon>
        <taxon>Pseudomonadota</taxon>
        <taxon>Alphaproteobacteria</taxon>
        <taxon>Hyphomicrobiales</taxon>
        <taxon>Hyphomicrobiaceae</taxon>
        <taxon>Rhodomicrobium</taxon>
    </lineage>
</organism>
<dbReference type="NCBIfam" id="TIGR02301">
    <property type="entry name" value="TIGR02301 family protein"/>
    <property type="match status" value="1"/>
</dbReference>
<evidence type="ECO:0008006" key="5">
    <source>
        <dbReference type="Google" id="ProtNLM"/>
    </source>
</evidence>
<sequence>MIDMTGKCLRVALAAALACTGFAAMQPAQAQFFERLLQPQQPPPQQQRRAPQRQQPASPPPQLQQEVAPQGKLGSDDRPYDAQLFRLAEILGTLHYLRELCGGNEGQVWREHMRELVSSEGTSALRRAKLVEAFNRGYRDYSRTYRTCTQPALVAIQRFMDQATTITDGLVTNDK</sequence>
<feature type="compositionally biased region" description="Low complexity" evidence="1">
    <location>
        <begin position="46"/>
        <end position="56"/>
    </location>
</feature>
<dbReference type="AlphaFoldDB" id="E3I454"/>
<dbReference type="InterPro" id="IPR012645">
    <property type="entry name" value="CHP02301"/>
</dbReference>
<feature type="signal peptide" evidence="2">
    <location>
        <begin position="1"/>
        <end position="30"/>
    </location>
</feature>
<evidence type="ECO:0000256" key="1">
    <source>
        <dbReference type="SAM" id="MobiDB-lite"/>
    </source>
</evidence>
<gene>
    <name evidence="3" type="ordered locus">Rvan_3523</name>
</gene>
<dbReference type="KEGG" id="rva:Rvan_3523"/>
<evidence type="ECO:0000256" key="2">
    <source>
        <dbReference type="SAM" id="SignalP"/>
    </source>
</evidence>
<evidence type="ECO:0000313" key="3">
    <source>
        <dbReference type="EMBL" id="ADP72703.1"/>
    </source>
</evidence>
<keyword evidence="2" id="KW-0732">Signal</keyword>
<dbReference type="Pfam" id="PF09539">
    <property type="entry name" value="DUF2385"/>
    <property type="match status" value="1"/>
</dbReference>